<dbReference type="Gene3D" id="3.30.450.150">
    <property type="entry name" value="Haem-degrading domain"/>
    <property type="match status" value="1"/>
</dbReference>
<dbReference type="InterPro" id="IPR052517">
    <property type="entry name" value="GlcG_carb_metab_protein"/>
</dbReference>
<sequence length="136" mass="14146">MEINLNETRQVIQLAKAKAVQLNVNVNIAVLDTAGHLKAFERMDCAFLGAMELALKKAKTASLFRTSSEAVGEFLKPESGTYGMVNTNGGLIGFAGGLPIKNGNDIVGYIGVSGGAISEDLAIATAGVSLFDQATI</sequence>
<accession>A0A5B2VLK6</accession>
<dbReference type="PANTHER" id="PTHR34309:SF1">
    <property type="entry name" value="PROTEIN GLCG"/>
    <property type="match status" value="1"/>
</dbReference>
<protein>
    <submittedName>
        <fullName evidence="1">Heme-binding protein</fullName>
    </submittedName>
</protein>
<dbReference type="SUPFAM" id="SSF143744">
    <property type="entry name" value="GlcG-like"/>
    <property type="match status" value="1"/>
</dbReference>
<dbReference type="EMBL" id="VUOC01000004">
    <property type="protein sequence ID" value="KAA2239079.1"/>
    <property type="molecule type" value="Genomic_DNA"/>
</dbReference>
<dbReference type="PANTHER" id="PTHR34309">
    <property type="entry name" value="SLR1406 PROTEIN"/>
    <property type="match status" value="1"/>
</dbReference>
<reference evidence="1 2" key="1">
    <citation type="submission" date="2019-09" db="EMBL/GenBank/DDBJ databases">
        <title>Chitinophaga ginsengihumi sp. nov., isolated from soil of ginseng rhizosphere.</title>
        <authorList>
            <person name="Lee J."/>
        </authorList>
    </citation>
    <scope>NUCLEOTIDE SEQUENCE [LARGE SCALE GENOMIC DNA]</scope>
    <source>
        <strain evidence="1 2">BN140078</strain>
    </source>
</reference>
<dbReference type="Pfam" id="PF03928">
    <property type="entry name" value="HbpS-like"/>
    <property type="match status" value="1"/>
</dbReference>
<gene>
    <name evidence="1" type="ORF">F0L74_22980</name>
</gene>
<dbReference type="Proteomes" id="UP000324611">
    <property type="component" value="Unassembled WGS sequence"/>
</dbReference>
<keyword evidence="2" id="KW-1185">Reference proteome</keyword>
<evidence type="ECO:0000313" key="2">
    <source>
        <dbReference type="Proteomes" id="UP000324611"/>
    </source>
</evidence>
<name>A0A5B2VLK6_9BACT</name>
<dbReference type="AlphaFoldDB" id="A0A5B2VLK6"/>
<dbReference type="InterPro" id="IPR038084">
    <property type="entry name" value="PduO/GlcC-like_sf"/>
</dbReference>
<evidence type="ECO:0000313" key="1">
    <source>
        <dbReference type="EMBL" id="KAA2239079.1"/>
    </source>
</evidence>
<organism evidence="1 2">
    <name type="scientific">Chitinophaga agrisoli</name>
    <dbReference type="NCBI Taxonomy" id="2607653"/>
    <lineage>
        <taxon>Bacteria</taxon>
        <taxon>Pseudomonadati</taxon>
        <taxon>Bacteroidota</taxon>
        <taxon>Chitinophagia</taxon>
        <taxon>Chitinophagales</taxon>
        <taxon>Chitinophagaceae</taxon>
        <taxon>Chitinophaga</taxon>
    </lineage>
</organism>
<proteinExistence type="predicted"/>
<reference evidence="1 2" key="2">
    <citation type="submission" date="2019-09" db="EMBL/GenBank/DDBJ databases">
        <authorList>
            <person name="Jin C."/>
        </authorList>
    </citation>
    <scope>NUCLEOTIDE SEQUENCE [LARGE SCALE GENOMIC DNA]</scope>
    <source>
        <strain evidence="1 2">BN140078</strain>
    </source>
</reference>
<dbReference type="InterPro" id="IPR005624">
    <property type="entry name" value="PduO/GlcC-like"/>
</dbReference>
<dbReference type="RefSeq" id="WP_149840258.1">
    <property type="nucleotide sequence ID" value="NZ_VUOC01000004.1"/>
</dbReference>
<comment type="caution">
    <text evidence="1">The sequence shown here is derived from an EMBL/GenBank/DDBJ whole genome shotgun (WGS) entry which is preliminary data.</text>
</comment>